<dbReference type="SUPFAM" id="SSF64484">
    <property type="entry name" value="beta and beta-prime subunits of DNA dependent RNA-polymerase"/>
    <property type="match status" value="1"/>
</dbReference>
<keyword evidence="3" id="KW-1185">Reference proteome</keyword>
<dbReference type="GO" id="GO:0003677">
    <property type="term" value="F:DNA binding"/>
    <property type="evidence" value="ECO:0007669"/>
    <property type="project" value="InterPro"/>
</dbReference>
<gene>
    <name evidence="2" type="ORF">KOY49_02630</name>
</gene>
<organism evidence="2 3">
    <name type="scientific">Candidatus Minimicrobia vallesae</name>
    <dbReference type="NCBI Taxonomy" id="2841264"/>
    <lineage>
        <taxon>Bacteria</taxon>
        <taxon>Candidatus Saccharimonadota</taxon>
        <taxon>Candidatus Saccharimonadota incertae sedis</taxon>
        <taxon>Candidatus Minimicrobia</taxon>
    </lineage>
</organism>
<dbReference type="KEGG" id="mvl:KOY49_02630"/>
<dbReference type="GO" id="GO:0003899">
    <property type="term" value="F:DNA-directed RNA polymerase activity"/>
    <property type="evidence" value="ECO:0007669"/>
    <property type="project" value="InterPro"/>
</dbReference>
<dbReference type="EMBL" id="CP076459">
    <property type="protein sequence ID" value="QWQ31085.1"/>
    <property type="molecule type" value="Genomic_DNA"/>
</dbReference>
<dbReference type="Pfam" id="PF04998">
    <property type="entry name" value="RNA_pol_Rpb1_5"/>
    <property type="match status" value="1"/>
</dbReference>
<evidence type="ECO:0000313" key="3">
    <source>
        <dbReference type="Proteomes" id="UP000677117"/>
    </source>
</evidence>
<feature type="domain" description="RNA polymerase Rpb1" evidence="1">
    <location>
        <begin position="14"/>
        <end position="71"/>
    </location>
</feature>
<evidence type="ECO:0000259" key="1">
    <source>
        <dbReference type="Pfam" id="PF04998"/>
    </source>
</evidence>
<dbReference type="AlphaFoldDB" id="A0A8F1M9M9"/>
<dbReference type="Proteomes" id="UP000677117">
    <property type="component" value="Chromosome"/>
</dbReference>
<evidence type="ECO:0000313" key="2">
    <source>
        <dbReference type="EMBL" id="QWQ31085.1"/>
    </source>
</evidence>
<accession>A0A8F1M9M9</accession>
<name>A0A8F1M9M9_9BACT</name>
<dbReference type="InterPro" id="IPR007081">
    <property type="entry name" value="RNA_pol_Rpb1_5"/>
</dbReference>
<sequence>MMVLDMSTGKLVGNHQPVGVIAAHQSVGEPGTQLTLRTFHNSGVVGGDITQGLLRVEELFEARTLGVVKRSLRKLLVWLTFGKMARSTSFKLHQNLARLSDCHWRVELLWLRLAQALRLAMSWQLARATLDL</sequence>
<reference evidence="2" key="1">
    <citation type="submission" date="2021-06" db="EMBL/GenBank/DDBJ databases">
        <title>An adapted protocol for Saccharibacteria cultivation: two new species join this phylum of Candidate Phyla Radiations.</title>
        <authorList>
            <person name="Ibrahim A."/>
            <person name="Maatouk M."/>
            <person name="Raoult D."/>
            <person name="Bittar F."/>
        </authorList>
    </citation>
    <scope>NUCLEOTIDE SEQUENCE</scope>
    <source>
        <strain evidence="2">IHU2</strain>
    </source>
</reference>
<proteinExistence type="predicted"/>
<dbReference type="GO" id="GO:0006351">
    <property type="term" value="P:DNA-templated transcription"/>
    <property type="evidence" value="ECO:0007669"/>
    <property type="project" value="InterPro"/>
</dbReference>
<protein>
    <recommendedName>
        <fullName evidence="1">RNA polymerase Rpb1 domain-containing protein</fullName>
    </recommendedName>
</protein>